<dbReference type="AlphaFoldDB" id="A1SY47"/>
<proteinExistence type="predicted"/>
<reference evidence="8 9" key="1">
    <citation type="submission" date="2007-01" db="EMBL/GenBank/DDBJ databases">
        <title>Complete sequence of Psychromonas ingrahamii 37.</title>
        <authorList>
            <consortium name="US DOE Joint Genome Institute"/>
            <person name="Copeland A."/>
            <person name="Lucas S."/>
            <person name="Lapidus A."/>
            <person name="Barry K."/>
            <person name="Detter J.C."/>
            <person name="Glavina del Rio T."/>
            <person name="Hammon N."/>
            <person name="Israni S."/>
            <person name="Dalin E."/>
            <person name="Tice H."/>
            <person name="Pitluck S."/>
            <person name="Thompson L.S."/>
            <person name="Brettin T."/>
            <person name="Bruce D."/>
            <person name="Han C."/>
            <person name="Tapia R."/>
            <person name="Schmutz J."/>
            <person name="Larimer F."/>
            <person name="Land M."/>
            <person name="Hauser L."/>
            <person name="Kyrpides N."/>
            <person name="Ivanova N."/>
            <person name="Staley J."/>
            <person name="Richardson P."/>
        </authorList>
    </citation>
    <scope>NUCLEOTIDE SEQUENCE [LARGE SCALE GENOMIC DNA]</scope>
    <source>
        <strain evidence="8 9">37</strain>
    </source>
</reference>
<dbReference type="STRING" id="357804.Ping_2702"/>
<evidence type="ECO:0000256" key="3">
    <source>
        <dbReference type="ARBA" id="ARBA00034247"/>
    </source>
</evidence>
<dbReference type="Proteomes" id="UP000000639">
    <property type="component" value="Chromosome"/>
</dbReference>
<dbReference type="SUPFAM" id="SSF55073">
    <property type="entry name" value="Nucleotide cyclase"/>
    <property type="match status" value="1"/>
</dbReference>
<accession>A1SY47</accession>
<evidence type="ECO:0000256" key="1">
    <source>
        <dbReference type="ARBA" id="ARBA00001946"/>
    </source>
</evidence>
<sequence>MPNIIRVFVCLCTLLSQQLFADELKKVTLQPSWFEQFQSAGYYIAQEKGFYNDVGLDVTIKDYQFGSDAVQKINDGEIDFAVGYESIILGKANHKKIVILYALFQSSPLVLLSTKASKINSISQFVGKKIMTTNNDFAQASLKAMLNSNYVDLENVNLLPHSHNINDLVNKKTDLISAYISKAPYELDKMGVTYNIFDPKDYGFDMYSDFLYTSEALIAKDITTVKAFKAASLKGWQYAFTHITETADLIFAKYNEQNLTKEELVFEGKKLKKLAFFNTDQIGEIDNNKLKRILELYKVLGVTKGNVDFTQLVFDEKNPRLILTAEERTYLNQKKQITMCIDPNWLPYEGFDQQGKHIGLNREFIDIFRKQLPIPIEIVQTSSWSESLQFAEERKCDLLSLAAKTEERTKYLNFTSPYLVTPRVLVTKTHIPFIDNFTNLSNKKIGVPKGYEQEEIIRQDYPNIIIVEVNTIKDGLEKVENGELYGLIGGLDTVGHLLQGRFIGQLKVSGKLDEKMEVGIGVRNDDLLLLQVSEKLVNNLSEEIKQSIINNSSAIKYKEEFNYKLLWRVLFVVLLLIAFFSYRQWLLTKLNKTLNKKINQKTAALQELNESLERRIKERTQKIEHSKMLLQDVAFKDNLTSIFNRHYLFEISPMLLTVSEETQTPLSLLLIDVDHFKKINDTYGHLTGDNILKFIVKNIQAILRADDIFVRFGGEEFIILLPKANLEESVMVAEKLRLSVEQNNYHKNGMDISITVSIGASQYQHTETLEKLISRADLALYSAKEKGRNQVKKN</sequence>
<dbReference type="HOGENOM" id="CLU_000445_86_2_6"/>
<dbReference type="PANTHER" id="PTHR45138">
    <property type="entry name" value="REGULATORY COMPONENTS OF SENSORY TRANSDUCTION SYSTEM"/>
    <property type="match status" value="1"/>
</dbReference>
<feature type="signal peptide" evidence="6">
    <location>
        <begin position="1"/>
        <end position="21"/>
    </location>
</feature>
<evidence type="ECO:0000256" key="2">
    <source>
        <dbReference type="ARBA" id="ARBA00012528"/>
    </source>
</evidence>
<comment type="catalytic activity">
    <reaction evidence="3">
        <text>2 GTP = 3',3'-c-di-GMP + 2 diphosphate</text>
        <dbReference type="Rhea" id="RHEA:24898"/>
        <dbReference type="ChEBI" id="CHEBI:33019"/>
        <dbReference type="ChEBI" id="CHEBI:37565"/>
        <dbReference type="ChEBI" id="CHEBI:58805"/>
        <dbReference type="EC" id="2.7.7.65"/>
    </reaction>
</comment>
<evidence type="ECO:0000256" key="5">
    <source>
        <dbReference type="SAM" id="Phobius"/>
    </source>
</evidence>
<dbReference type="Pfam" id="PF09084">
    <property type="entry name" value="NMT1"/>
    <property type="match status" value="1"/>
</dbReference>
<dbReference type="KEGG" id="pin:Ping_2702"/>
<dbReference type="InterPro" id="IPR001638">
    <property type="entry name" value="Solute-binding_3/MltF_N"/>
</dbReference>
<dbReference type="CDD" id="cd01949">
    <property type="entry name" value="GGDEF"/>
    <property type="match status" value="1"/>
</dbReference>
<dbReference type="InterPro" id="IPR000160">
    <property type="entry name" value="GGDEF_dom"/>
</dbReference>
<keyword evidence="9" id="KW-1185">Reference proteome</keyword>
<evidence type="ECO:0000259" key="7">
    <source>
        <dbReference type="PROSITE" id="PS50887"/>
    </source>
</evidence>
<dbReference type="InterPro" id="IPR029787">
    <property type="entry name" value="Nucleotide_cyclase"/>
</dbReference>
<evidence type="ECO:0000313" key="8">
    <source>
        <dbReference type="EMBL" id="ABM04412.1"/>
    </source>
</evidence>
<dbReference type="SMART" id="SM00062">
    <property type="entry name" value="PBPb"/>
    <property type="match status" value="1"/>
</dbReference>
<dbReference type="EMBL" id="CP000510">
    <property type="protein sequence ID" value="ABM04412.1"/>
    <property type="molecule type" value="Genomic_DNA"/>
</dbReference>
<dbReference type="InterPro" id="IPR050469">
    <property type="entry name" value="Diguanylate_Cyclase"/>
</dbReference>
<feature type="transmembrane region" description="Helical" evidence="5">
    <location>
        <begin position="565"/>
        <end position="582"/>
    </location>
</feature>
<dbReference type="InterPro" id="IPR043128">
    <property type="entry name" value="Rev_trsase/Diguanyl_cyclase"/>
</dbReference>
<dbReference type="SMART" id="SM00267">
    <property type="entry name" value="GGDEF"/>
    <property type="match status" value="1"/>
</dbReference>
<organism evidence="8 9">
    <name type="scientific">Psychromonas ingrahamii (strain DSM 17664 / CCUG 51855 / 37)</name>
    <dbReference type="NCBI Taxonomy" id="357804"/>
    <lineage>
        <taxon>Bacteria</taxon>
        <taxon>Pseudomonadati</taxon>
        <taxon>Pseudomonadota</taxon>
        <taxon>Gammaproteobacteria</taxon>
        <taxon>Alteromonadales</taxon>
        <taxon>Psychromonadaceae</taxon>
        <taxon>Psychromonas</taxon>
    </lineage>
</organism>
<dbReference type="SUPFAM" id="SSF53850">
    <property type="entry name" value="Periplasmic binding protein-like II"/>
    <property type="match status" value="2"/>
</dbReference>
<protein>
    <recommendedName>
        <fullName evidence="2">diguanylate cyclase</fullName>
        <ecNumber evidence="2">2.7.7.65</ecNumber>
    </recommendedName>
</protein>
<feature type="domain" description="GGDEF" evidence="7">
    <location>
        <begin position="664"/>
        <end position="794"/>
    </location>
</feature>
<keyword evidence="5" id="KW-0472">Membrane</keyword>
<dbReference type="FunFam" id="3.30.70.270:FF:000001">
    <property type="entry name" value="Diguanylate cyclase domain protein"/>
    <property type="match status" value="1"/>
</dbReference>
<feature type="chain" id="PRO_5002637602" description="diguanylate cyclase" evidence="6">
    <location>
        <begin position="22"/>
        <end position="794"/>
    </location>
</feature>
<dbReference type="NCBIfam" id="TIGR00254">
    <property type="entry name" value="GGDEF"/>
    <property type="match status" value="1"/>
</dbReference>
<keyword evidence="5" id="KW-1133">Transmembrane helix</keyword>
<dbReference type="RefSeq" id="WP_011770967.1">
    <property type="nucleotide sequence ID" value="NC_008709.1"/>
</dbReference>
<dbReference type="PANTHER" id="PTHR45138:SF9">
    <property type="entry name" value="DIGUANYLATE CYCLASE DGCM-RELATED"/>
    <property type="match status" value="1"/>
</dbReference>
<dbReference type="eggNOG" id="COG0715">
    <property type="taxonomic scope" value="Bacteria"/>
</dbReference>
<dbReference type="InterPro" id="IPR015168">
    <property type="entry name" value="SsuA/THI5"/>
</dbReference>
<evidence type="ECO:0000256" key="6">
    <source>
        <dbReference type="SAM" id="SignalP"/>
    </source>
</evidence>
<comment type="cofactor">
    <cofactor evidence="1">
        <name>Mg(2+)</name>
        <dbReference type="ChEBI" id="CHEBI:18420"/>
    </cofactor>
</comment>
<dbReference type="eggNOG" id="COG0834">
    <property type="taxonomic scope" value="Bacteria"/>
</dbReference>
<keyword evidence="5" id="KW-0812">Transmembrane</keyword>
<dbReference type="PROSITE" id="PS50887">
    <property type="entry name" value="GGDEF"/>
    <property type="match status" value="1"/>
</dbReference>
<evidence type="ECO:0000313" key="9">
    <source>
        <dbReference type="Proteomes" id="UP000000639"/>
    </source>
</evidence>
<gene>
    <name evidence="8" type="ordered locus">Ping_2702</name>
</gene>
<keyword evidence="6" id="KW-0732">Signal</keyword>
<dbReference type="eggNOG" id="COG3706">
    <property type="taxonomic scope" value="Bacteria"/>
</dbReference>
<evidence type="ECO:0000256" key="4">
    <source>
        <dbReference type="SAM" id="Coils"/>
    </source>
</evidence>
<dbReference type="Gene3D" id="3.30.70.270">
    <property type="match status" value="1"/>
</dbReference>
<feature type="coiled-coil region" evidence="4">
    <location>
        <begin position="591"/>
        <end position="622"/>
    </location>
</feature>
<name>A1SY47_PSYIN</name>
<dbReference type="Pfam" id="PF00497">
    <property type="entry name" value="SBP_bac_3"/>
    <property type="match status" value="1"/>
</dbReference>
<dbReference type="CDD" id="cd13708">
    <property type="entry name" value="PBP2_BvgS_like_1"/>
    <property type="match status" value="1"/>
</dbReference>
<dbReference type="Gene3D" id="3.40.190.10">
    <property type="entry name" value="Periplasmic binding protein-like II"/>
    <property type="match status" value="4"/>
</dbReference>
<keyword evidence="4" id="KW-0175">Coiled coil</keyword>
<dbReference type="EC" id="2.7.7.65" evidence="2"/>
<dbReference type="Pfam" id="PF00990">
    <property type="entry name" value="GGDEF"/>
    <property type="match status" value="1"/>
</dbReference>
<dbReference type="GO" id="GO:0052621">
    <property type="term" value="F:diguanylate cyclase activity"/>
    <property type="evidence" value="ECO:0007669"/>
    <property type="project" value="UniProtKB-EC"/>
</dbReference>
<dbReference type="OrthoDB" id="9180959at2"/>